<dbReference type="Gene3D" id="2.40.100.10">
    <property type="entry name" value="Cyclophilin-like"/>
    <property type="match status" value="1"/>
</dbReference>
<dbReference type="AlphaFoldDB" id="A0A7X2ZBA5"/>
<evidence type="ECO:0000256" key="1">
    <source>
        <dbReference type="ARBA" id="ARBA00022741"/>
    </source>
</evidence>
<name>A0A7X2ZBA5_9BACL</name>
<comment type="caution">
    <text evidence="5">The sequence shown here is derived from an EMBL/GenBank/DDBJ whole genome shotgun (WGS) entry which is preliminary data.</text>
</comment>
<gene>
    <name evidence="5" type="ORF">GNP93_09845</name>
</gene>
<feature type="domain" description="Carboxyltransferase" evidence="4">
    <location>
        <begin position="5"/>
        <end position="161"/>
    </location>
</feature>
<keyword evidence="1" id="KW-0547">Nucleotide-binding</keyword>
<dbReference type="InterPro" id="IPR029000">
    <property type="entry name" value="Cyclophilin-like_dom_sf"/>
</dbReference>
<dbReference type="PANTHER" id="PTHR43309:SF3">
    <property type="entry name" value="5-OXOPROLINASE SUBUNIT C"/>
    <property type="match status" value="1"/>
</dbReference>
<keyword evidence="6" id="KW-1185">Reference proteome</keyword>
<sequence>ALHARLAAGAAREAPFAAAPWALAPGARPRYAEHPAVRAVRGREAERFEADSLEAFFAAPYKLTPQSDRMGCRLEGPRLALRESLEMRSEAAVPGTVQVPPHGQPIALLADAQTTGGYPRIAHIAAVDLPLLAQTRPGATVRFVEITHAEAQALYIRQELELRRIAAAVRMRANG</sequence>
<dbReference type="InterPro" id="IPR052708">
    <property type="entry name" value="PxpC"/>
</dbReference>
<dbReference type="SUPFAM" id="SSF50891">
    <property type="entry name" value="Cyclophilin-like"/>
    <property type="match status" value="1"/>
</dbReference>
<evidence type="ECO:0000256" key="2">
    <source>
        <dbReference type="ARBA" id="ARBA00022801"/>
    </source>
</evidence>
<keyword evidence="3" id="KW-0067">ATP-binding</keyword>
<dbReference type="SMART" id="SM00797">
    <property type="entry name" value="AHS2"/>
    <property type="match status" value="1"/>
</dbReference>
<feature type="non-terminal residue" evidence="5">
    <location>
        <position position="1"/>
    </location>
</feature>
<proteinExistence type="predicted"/>
<dbReference type="InterPro" id="IPR003778">
    <property type="entry name" value="CT_A_B"/>
</dbReference>
<protein>
    <submittedName>
        <fullName evidence="5">KipI antagonist</fullName>
    </submittedName>
</protein>
<dbReference type="Proteomes" id="UP000450917">
    <property type="component" value="Unassembled WGS sequence"/>
</dbReference>
<reference evidence="5 6" key="1">
    <citation type="submission" date="2019-11" db="EMBL/GenBank/DDBJ databases">
        <title>Draft genome sequences of five Paenibacillus species of dairy origin.</title>
        <authorList>
            <person name="Olajide A.M."/>
            <person name="Chen S."/>
            <person name="Lapointe G."/>
        </authorList>
    </citation>
    <scope>NUCLEOTIDE SEQUENCE [LARGE SCALE GENOMIC DNA]</scope>
    <source>
        <strain evidence="5 6">2CS3</strain>
    </source>
</reference>
<accession>A0A7X2ZBA5</accession>
<evidence type="ECO:0000256" key="3">
    <source>
        <dbReference type="ARBA" id="ARBA00022840"/>
    </source>
</evidence>
<dbReference type="PANTHER" id="PTHR43309">
    <property type="entry name" value="5-OXOPROLINASE SUBUNIT C"/>
    <property type="match status" value="1"/>
</dbReference>
<evidence type="ECO:0000259" key="4">
    <source>
        <dbReference type="SMART" id="SM00797"/>
    </source>
</evidence>
<dbReference type="EMBL" id="WNZX01000006">
    <property type="protein sequence ID" value="MUG70981.1"/>
    <property type="molecule type" value="Genomic_DNA"/>
</dbReference>
<keyword evidence="2" id="KW-0378">Hydrolase</keyword>
<dbReference type="Pfam" id="PF02626">
    <property type="entry name" value="CT_A_B"/>
    <property type="match status" value="1"/>
</dbReference>
<dbReference type="GO" id="GO:0016787">
    <property type="term" value="F:hydrolase activity"/>
    <property type="evidence" value="ECO:0007669"/>
    <property type="project" value="UniProtKB-KW"/>
</dbReference>
<evidence type="ECO:0000313" key="6">
    <source>
        <dbReference type="Proteomes" id="UP000450917"/>
    </source>
</evidence>
<organism evidence="5 6">
    <name type="scientific">Paenibacillus validus</name>
    <dbReference type="NCBI Taxonomy" id="44253"/>
    <lineage>
        <taxon>Bacteria</taxon>
        <taxon>Bacillati</taxon>
        <taxon>Bacillota</taxon>
        <taxon>Bacilli</taxon>
        <taxon>Bacillales</taxon>
        <taxon>Paenibacillaceae</taxon>
        <taxon>Paenibacillus</taxon>
    </lineage>
</organism>
<evidence type="ECO:0000313" key="5">
    <source>
        <dbReference type="EMBL" id="MUG70981.1"/>
    </source>
</evidence>
<dbReference type="GO" id="GO:0005524">
    <property type="term" value="F:ATP binding"/>
    <property type="evidence" value="ECO:0007669"/>
    <property type="project" value="UniProtKB-KW"/>
</dbReference>